<evidence type="ECO:0000313" key="1">
    <source>
        <dbReference type="EMBL" id="SUI56664.1"/>
    </source>
</evidence>
<evidence type="ECO:0008006" key="3">
    <source>
        <dbReference type="Google" id="ProtNLM"/>
    </source>
</evidence>
<gene>
    <name evidence="1" type="ORF">NCTC10211_03271</name>
</gene>
<dbReference type="NCBIfam" id="NF041850">
    <property type="entry name" value="VI_secsys_TagV"/>
    <property type="match status" value="1"/>
</dbReference>
<sequence>MKTRITLTLLTALTLAGCSTPPPPPPALNNDAIVSSEVNGVTLKHRAAVSTPKQFKPIGEEYRSLYAASIMSSPDYTGTAVGSLDNAAAFYALGEVENNWLAISAIRGGDLVGYIQANAGVPEARYKSTLRKDLPRRARAAKQDCVKVGGDSKACKNRRLSHLDPPVVSTPAGDEIPMMTTPIASRWCGMLFLLLGALALGGCMSSAKSVPSRYSLVFDADRQVKRRRRRATGADKNSRAAAAFGCGIHGCRLPSVCKTTPKACSAIACWTAISSS</sequence>
<proteinExistence type="predicted"/>
<protein>
    <recommendedName>
        <fullName evidence="3">SH3 domain-containing protein</fullName>
    </recommendedName>
</protein>
<accession>A0A379Z7B3</accession>
<evidence type="ECO:0000313" key="2">
    <source>
        <dbReference type="Proteomes" id="UP000254765"/>
    </source>
</evidence>
<organism evidence="1 2">
    <name type="scientific">Serratia marcescens</name>
    <dbReference type="NCBI Taxonomy" id="615"/>
    <lineage>
        <taxon>Bacteria</taxon>
        <taxon>Pseudomonadati</taxon>
        <taxon>Pseudomonadota</taxon>
        <taxon>Gammaproteobacteria</taxon>
        <taxon>Enterobacterales</taxon>
        <taxon>Yersiniaceae</taxon>
        <taxon>Serratia</taxon>
    </lineage>
</organism>
<name>A0A379Z7B3_SERMA</name>
<dbReference type="AlphaFoldDB" id="A0A379Z7B3"/>
<reference evidence="1 2" key="1">
    <citation type="submission" date="2018-06" db="EMBL/GenBank/DDBJ databases">
        <authorList>
            <consortium name="Pathogen Informatics"/>
            <person name="Doyle S."/>
        </authorList>
    </citation>
    <scope>NUCLEOTIDE SEQUENCE [LARGE SCALE GENOMIC DNA]</scope>
    <source>
        <strain evidence="1 2">NCTC10211</strain>
    </source>
</reference>
<dbReference type="PROSITE" id="PS51257">
    <property type="entry name" value="PROKAR_LIPOPROTEIN"/>
    <property type="match status" value="1"/>
</dbReference>
<dbReference type="EMBL" id="UGYK01000002">
    <property type="protein sequence ID" value="SUI56664.1"/>
    <property type="molecule type" value="Genomic_DNA"/>
</dbReference>
<dbReference type="Proteomes" id="UP000254765">
    <property type="component" value="Unassembled WGS sequence"/>
</dbReference>